<feature type="region of interest" description="Disordered" evidence="7">
    <location>
        <begin position="1"/>
        <end position="160"/>
    </location>
</feature>
<dbReference type="GO" id="GO:0009653">
    <property type="term" value="P:anatomical structure morphogenesis"/>
    <property type="evidence" value="ECO:0007669"/>
    <property type="project" value="TreeGrafter"/>
</dbReference>
<dbReference type="InterPro" id="IPR036388">
    <property type="entry name" value="WH-like_DNA-bd_sf"/>
</dbReference>
<comment type="subcellular location">
    <subcellularLocation>
        <location evidence="1 6">Nucleus</location>
    </subcellularLocation>
</comment>
<evidence type="ECO:0000256" key="7">
    <source>
        <dbReference type="SAM" id="MobiDB-lite"/>
    </source>
</evidence>
<keyword evidence="2" id="KW-0805">Transcription regulation</keyword>
<dbReference type="PANTHER" id="PTHR11829:SF402">
    <property type="entry name" value="FORK HEAD DOMAIN-CONTAINING PROTEIN FD3-RELATED"/>
    <property type="match status" value="1"/>
</dbReference>
<keyword evidence="5 6" id="KW-0539">Nucleus</keyword>
<dbReference type="InterPro" id="IPR001766">
    <property type="entry name" value="Fork_head_dom"/>
</dbReference>
<proteinExistence type="predicted"/>
<feature type="compositionally biased region" description="Basic and acidic residues" evidence="7">
    <location>
        <begin position="61"/>
        <end position="70"/>
    </location>
</feature>
<comment type="caution">
    <text evidence="9">The sequence shown here is derived from an EMBL/GenBank/DDBJ whole genome shotgun (WGS) entry which is preliminary data.</text>
</comment>
<dbReference type="AlphaFoldDB" id="A0AA39I356"/>
<dbReference type="PANTHER" id="PTHR11829">
    <property type="entry name" value="FORKHEAD BOX PROTEIN"/>
    <property type="match status" value="1"/>
</dbReference>
<keyword evidence="10" id="KW-1185">Reference proteome</keyword>
<dbReference type="GO" id="GO:0005634">
    <property type="term" value="C:nucleus"/>
    <property type="evidence" value="ECO:0007669"/>
    <property type="project" value="UniProtKB-SubCell"/>
</dbReference>
<sequence>MRFSMDAILCPLTATPEDAPSRKRTLDATLSPATPPPTIKLGKLDGDDASSSSSPSSSRSSADDPQPRGAEEDDRSPRAATVDLSGGAAPIANGGGGDDADDSSEEQVEKSSAVPLVLHSGDDTTPGTSQSPATSDEGDSGDDCSAEKRTGMSSSRSRSGATKPAYSYIALIAMAIYNSPEKKLTLSQICEYICNRFQYYRDKFPAWQNSIRHNLSLNDCFTKIPREPGNPGKGNYWSLDPNAEDMFDNGSFLRRRKRFKRQQSNTDYSAVPFAPPGSQFLPPQAAFLANPPFVLTRPMIPRVPPPLALAPHIYRNPYASGFLLPPVTSGANGALAASALPLALPPGMDHQTLLAAMAAQSSAAMASTSPATVSSPSPTGNKSP</sequence>
<feature type="region of interest" description="Disordered" evidence="7">
    <location>
        <begin position="365"/>
        <end position="384"/>
    </location>
</feature>
<evidence type="ECO:0000256" key="2">
    <source>
        <dbReference type="ARBA" id="ARBA00023015"/>
    </source>
</evidence>
<dbReference type="InterPro" id="IPR036390">
    <property type="entry name" value="WH_DNA-bd_sf"/>
</dbReference>
<dbReference type="SMART" id="SM00339">
    <property type="entry name" value="FH"/>
    <property type="match status" value="1"/>
</dbReference>
<evidence type="ECO:0000256" key="3">
    <source>
        <dbReference type="ARBA" id="ARBA00023125"/>
    </source>
</evidence>
<evidence type="ECO:0000256" key="5">
    <source>
        <dbReference type="ARBA" id="ARBA00023242"/>
    </source>
</evidence>
<feature type="DNA-binding region" description="Fork-head" evidence="6">
    <location>
        <begin position="163"/>
        <end position="257"/>
    </location>
</feature>
<feature type="compositionally biased region" description="Polar residues" evidence="7">
    <location>
        <begin position="123"/>
        <end position="134"/>
    </location>
</feature>
<dbReference type="Pfam" id="PF00250">
    <property type="entry name" value="Forkhead"/>
    <property type="match status" value="1"/>
</dbReference>
<accession>A0AA39I356</accession>
<name>A0AA39I356_9BILA</name>
<dbReference type="EMBL" id="JAUCMV010000002">
    <property type="protein sequence ID" value="KAK0415904.1"/>
    <property type="molecule type" value="Genomic_DNA"/>
</dbReference>
<evidence type="ECO:0000256" key="6">
    <source>
        <dbReference type="PROSITE-ProRule" id="PRU00089"/>
    </source>
</evidence>
<feature type="compositionally biased region" description="Low complexity" evidence="7">
    <location>
        <begin position="49"/>
        <end position="60"/>
    </location>
</feature>
<evidence type="ECO:0000256" key="4">
    <source>
        <dbReference type="ARBA" id="ARBA00023163"/>
    </source>
</evidence>
<dbReference type="GO" id="GO:0030154">
    <property type="term" value="P:cell differentiation"/>
    <property type="evidence" value="ECO:0007669"/>
    <property type="project" value="TreeGrafter"/>
</dbReference>
<dbReference type="Proteomes" id="UP001175271">
    <property type="component" value="Unassembled WGS sequence"/>
</dbReference>
<dbReference type="InterPro" id="IPR030456">
    <property type="entry name" value="TF_fork_head_CS_2"/>
</dbReference>
<evidence type="ECO:0000313" key="10">
    <source>
        <dbReference type="Proteomes" id="UP001175271"/>
    </source>
</evidence>
<dbReference type="SUPFAM" id="SSF46785">
    <property type="entry name" value="Winged helix' DNA-binding domain"/>
    <property type="match status" value="1"/>
</dbReference>
<dbReference type="PRINTS" id="PR00053">
    <property type="entry name" value="FORKHEAD"/>
</dbReference>
<dbReference type="GO" id="GO:0000978">
    <property type="term" value="F:RNA polymerase II cis-regulatory region sequence-specific DNA binding"/>
    <property type="evidence" value="ECO:0007669"/>
    <property type="project" value="TreeGrafter"/>
</dbReference>
<protein>
    <recommendedName>
        <fullName evidence="8">Fork-head domain-containing protein</fullName>
    </recommendedName>
</protein>
<organism evidence="9 10">
    <name type="scientific">Steinernema hermaphroditum</name>
    <dbReference type="NCBI Taxonomy" id="289476"/>
    <lineage>
        <taxon>Eukaryota</taxon>
        <taxon>Metazoa</taxon>
        <taxon>Ecdysozoa</taxon>
        <taxon>Nematoda</taxon>
        <taxon>Chromadorea</taxon>
        <taxon>Rhabditida</taxon>
        <taxon>Tylenchina</taxon>
        <taxon>Panagrolaimomorpha</taxon>
        <taxon>Strongyloidoidea</taxon>
        <taxon>Steinernematidae</taxon>
        <taxon>Steinernema</taxon>
    </lineage>
</organism>
<evidence type="ECO:0000313" key="9">
    <source>
        <dbReference type="EMBL" id="KAK0415904.1"/>
    </source>
</evidence>
<dbReference type="FunFam" id="1.10.10.10:FF:000016">
    <property type="entry name" value="Forkhead box protein I1"/>
    <property type="match status" value="1"/>
</dbReference>
<dbReference type="GO" id="GO:0000981">
    <property type="term" value="F:DNA-binding transcription factor activity, RNA polymerase II-specific"/>
    <property type="evidence" value="ECO:0007669"/>
    <property type="project" value="TreeGrafter"/>
</dbReference>
<feature type="domain" description="Fork-head" evidence="8">
    <location>
        <begin position="163"/>
        <end position="257"/>
    </location>
</feature>
<dbReference type="Gene3D" id="1.10.10.10">
    <property type="entry name" value="Winged helix-like DNA-binding domain superfamily/Winged helix DNA-binding domain"/>
    <property type="match status" value="1"/>
</dbReference>
<reference evidence="9" key="1">
    <citation type="submission" date="2023-06" db="EMBL/GenBank/DDBJ databases">
        <title>Genomic analysis of the entomopathogenic nematode Steinernema hermaphroditum.</title>
        <authorList>
            <person name="Schwarz E.M."/>
            <person name="Heppert J.K."/>
            <person name="Baniya A."/>
            <person name="Schwartz H.T."/>
            <person name="Tan C.-H."/>
            <person name="Antoshechkin I."/>
            <person name="Sternberg P.W."/>
            <person name="Goodrich-Blair H."/>
            <person name="Dillman A.R."/>
        </authorList>
    </citation>
    <scope>NUCLEOTIDE SEQUENCE</scope>
    <source>
        <strain evidence="9">PS9179</strain>
        <tissue evidence="9">Whole animal</tissue>
    </source>
</reference>
<gene>
    <name evidence="9" type="ORF">QR680_012185</name>
</gene>
<evidence type="ECO:0000256" key="1">
    <source>
        <dbReference type="ARBA" id="ARBA00004123"/>
    </source>
</evidence>
<keyword evidence="3 6" id="KW-0238">DNA-binding</keyword>
<keyword evidence="4" id="KW-0804">Transcription</keyword>
<dbReference type="PROSITE" id="PS50039">
    <property type="entry name" value="FORK_HEAD_3"/>
    <property type="match status" value="1"/>
</dbReference>
<dbReference type="PROSITE" id="PS00658">
    <property type="entry name" value="FORK_HEAD_2"/>
    <property type="match status" value="1"/>
</dbReference>
<evidence type="ECO:0000259" key="8">
    <source>
        <dbReference type="PROSITE" id="PS50039"/>
    </source>
</evidence>
<dbReference type="InterPro" id="IPR050211">
    <property type="entry name" value="FOX_domain-containing"/>
</dbReference>